<dbReference type="RefSeq" id="WP_112375921.1">
    <property type="nucleotide sequence ID" value="NZ_CP069793.1"/>
</dbReference>
<dbReference type="GeneID" id="97179473"/>
<evidence type="ECO:0000313" key="2">
    <source>
        <dbReference type="Proteomes" id="UP000251241"/>
    </source>
</evidence>
<proteinExistence type="predicted"/>
<dbReference type="AlphaFoldDB" id="A0A2X2JL51"/>
<organism evidence="1 2">
    <name type="scientific">Sphingobacterium multivorum</name>
    <dbReference type="NCBI Taxonomy" id="28454"/>
    <lineage>
        <taxon>Bacteria</taxon>
        <taxon>Pseudomonadati</taxon>
        <taxon>Bacteroidota</taxon>
        <taxon>Sphingobacteriia</taxon>
        <taxon>Sphingobacteriales</taxon>
        <taxon>Sphingobacteriaceae</taxon>
        <taxon>Sphingobacterium</taxon>
    </lineage>
</organism>
<gene>
    <name evidence="1" type="ORF">NCTC11343_04539</name>
</gene>
<dbReference type="InterPro" id="IPR045957">
    <property type="entry name" value="DUF6377"/>
</dbReference>
<dbReference type="EMBL" id="UAUU01000011">
    <property type="protein sequence ID" value="SPZ92503.1"/>
    <property type="molecule type" value="Genomic_DNA"/>
</dbReference>
<accession>A0A2X2JL51</accession>
<evidence type="ECO:0000313" key="1">
    <source>
        <dbReference type="EMBL" id="SPZ92503.1"/>
    </source>
</evidence>
<name>A0A2X2JL51_SPHMU</name>
<protein>
    <submittedName>
        <fullName evidence="1">Uncharacterized protein</fullName>
    </submittedName>
</protein>
<dbReference type="Pfam" id="PF19904">
    <property type="entry name" value="DUF6377"/>
    <property type="match status" value="1"/>
</dbReference>
<sequence>MGKPVFLYLILFFIATISKTKAIALKDSSILNLTNLIQNKDTFVEQKELYLSLIKKKLDNSTENLNLKFELQKQLSSSYASYKSDSAIYYAKKNLELANKLQSPNWILETELDLSLHYLVAGMYIDSKDILDRIPIQKLNNHLKIKYLDAQKNFFKFYAYHNYNQKNYLAISHNYRDSLLTLLDESSNHYKMVYAEKLIDLNKIKEAKVILNSIFATIKEDSHEKAMLAFSLSEIYRKEGNVGKQCELLIISAACDIKNAIKENTSMQALAFLLHQQGYIDESYMCIKSSLEDAIFCNAKFRTYEVSQIFPIIDTSYQEHQKQKKEQLFTFLIVASVLSILLILAIIYVYKQMRKVSRFRLELFKANQDLNKLNEELQTKNEEYKIVNNKLAKTNNLLYESNHIKEVYIGHFLDICSMYITKLEKFQTLIKKMIMGDKISELLNLVKSNERIDKEKKELFNTFDHIFLHLFPSFVDDLNSLLTEDGKIMLKTNELLNTELRIFALIRLGVNDSSKIAGFLHCSLNTIYTYRAKIKSKAIIDKDEFDKNIMQIGTIKSI</sequence>
<reference evidence="1 2" key="1">
    <citation type="submission" date="2018-06" db="EMBL/GenBank/DDBJ databases">
        <authorList>
            <consortium name="Pathogen Informatics"/>
            <person name="Doyle S."/>
        </authorList>
    </citation>
    <scope>NUCLEOTIDE SEQUENCE [LARGE SCALE GENOMIC DNA]</scope>
    <source>
        <strain evidence="1 2">NCTC11343</strain>
    </source>
</reference>
<dbReference type="Proteomes" id="UP000251241">
    <property type="component" value="Unassembled WGS sequence"/>
</dbReference>